<evidence type="ECO:0008006" key="4">
    <source>
        <dbReference type="Google" id="ProtNLM"/>
    </source>
</evidence>
<proteinExistence type="predicted"/>
<organism evidence="2 3">
    <name type="scientific">Bacillus badius</name>
    <dbReference type="NCBI Taxonomy" id="1455"/>
    <lineage>
        <taxon>Bacteria</taxon>
        <taxon>Bacillati</taxon>
        <taxon>Bacillota</taxon>
        <taxon>Bacilli</taxon>
        <taxon>Bacillales</taxon>
        <taxon>Bacillaceae</taxon>
        <taxon>Pseudobacillus</taxon>
    </lineage>
</organism>
<protein>
    <recommendedName>
        <fullName evidence="4">Ribose 5-phosphate isomerase B</fullName>
    </recommendedName>
</protein>
<dbReference type="Proteomes" id="UP000031982">
    <property type="component" value="Unassembled WGS sequence"/>
</dbReference>
<evidence type="ECO:0000313" key="3">
    <source>
        <dbReference type="Proteomes" id="UP000031982"/>
    </source>
</evidence>
<name>A0ABR5ASC1_BACBA</name>
<gene>
    <name evidence="2" type="ORF">SD77_1311</name>
</gene>
<comment type="caution">
    <text evidence="2">The sequence shown here is derived from an EMBL/GenBank/DDBJ whole genome shotgun (WGS) entry which is preliminary data.</text>
</comment>
<keyword evidence="1" id="KW-0472">Membrane</keyword>
<dbReference type="EMBL" id="JXLP01000013">
    <property type="protein sequence ID" value="KIL77638.1"/>
    <property type="molecule type" value="Genomic_DNA"/>
</dbReference>
<keyword evidence="3" id="KW-1185">Reference proteome</keyword>
<keyword evidence="1" id="KW-0812">Transmembrane</keyword>
<accession>A0ABR5ASC1</accession>
<feature type="transmembrane region" description="Helical" evidence="1">
    <location>
        <begin position="29"/>
        <end position="49"/>
    </location>
</feature>
<sequence length="51" mass="5585">MRPSLCVNTSLNKKYAKGESKPSGFDSPFFIALFAVDPCFLAFSLFAGIHI</sequence>
<keyword evidence="1" id="KW-1133">Transmembrane helix</keyword>
<evidence type="ECO:0000313" key="2">
    <source>
        <dbReference type="EMBL" id="KIL77638.1"/>
    </source>
</evidence>
<reference evidence="2 3" key="1">
    <citation type="submission" date="2015-01" db="EMBL/GenBank/DDBJ databases">
        <title>Genome Assembly of Bacillus badius MTCC 1458.</title>
        <authorList>
            <person name="Verma A."/>
            <person name="Khatri I."/>
            <person name="Mual P."/>
            <person name="Subramanian S."/>
            <person name="Krishnamurthi S."/>
        </authorList>
    </citation>
    <scope>NUCLEOTIDE SEQUENCE [LARGE SCALE GENOMIC DNA]</scope>
    <source>
        <strain evidence="2 3">MTCC 1458</strain>
    </source>
</reference>
<evidence type="ECO:0000256" key="1">
    <source>
        <dbReference type="SAM" id="Phobius"/>
    </source>
</evidence>